<dbReference type="AlphaFoldDB" id="A0A502DX66"/>
<comment type="caution">
    <text evidence="1">The sequence shown here is derived from an EMBL/GenBank/DDBJ whole genome shotgun (WGS) entry which is preliminary data.</text>
</comment>
<reference evidence="1 2" key="1">
    <citation type="journal article" date="2019" name="Environ. Microbiol.">
        <title>Species interactions and distinct microbial communities in high Arctic permafrost affected cryosols are associated with the CH4 and CO2 gas fluxes.</title>
        <authorList>
            <person name="Altshuler I."/>
            <person name="Hamel J."/>
            <person name="Turney S."/>
            <person name="Magnuson E."/>
            <person name="Levesque R."/>
            <person name="Greer C."/>
            <person name="Whyte L.G."/>
        </authorList>
    </citation>
    <scope>NUCLEOTIDE SEQUENCE [LARGE SCALE GENOMIC DNA]</scope>
    <source>
        <strain evidence="1 2">S06.C</strain>
    </source>
</reference>
<gene>
    <name evidence="1" type="ORF">EAH82_09475</name>
</gene>
<dbReference type="Gene3D" id="1.20.1600.10">
    <property type="entry name" value="Outer membrane efflux proteins (OEP)"/>
    <property type="match status" value="1"/>
</dbReference>
<accession>A0A502DX66</accession>
<proteinExistence type="predicted"/>
<dbReference type="OrthoDB" id="8558511at2"/>
<name>A0A502DX66_9BURK</name>
<dbReference type="PANTHER" id="PTHR30203">
    <property type="entry name" value="OUTER MEMBRANE CATION EFFLUX PROTEIN"/>
    <property type="match status" value="1"/>
</dbReference>
<dbReference type="InterPro" id="IPR010131">
    <property type="entry name" value="MdtP/NodT-like"/>
</dbReference>
<evidence type="ECO:0000313" key="2">
    <source>
        <dbReference type="Proteomes" id="UP000319212"/>
    </source>
</evidence>
<dbReference type="Proteomes" id="UP000319212">
    <property type="component" value="Unassembled WGS sequence"/>
</dbReference>
<organism evidence="1 2">
    <name type="scientific">Variovorax guangxiensis</name>
    <dbReference type="NCBI Taxonomy" id="1775474"/>
    <lineage>
        <taxon>Bacteria</taxon>
        <taxon>Pseudomonadati</taxon>
        <taxon>Pseudomonadota</taxon>
        <taxon>Betaproteobacteria</taxon>
        <taxon>Burkholderiales</taxon>
        <taxon>Comamonadaceae</taxon>
        <taxon>Variovorax</taxon>
    </lineage>
</organism>
<protein>
    <submittedName>
        <fullName evidence="1">Transporter</fullName>
    </submittedName>
</protein>
<dbReference type="SUPFAM" id="SSF56954">
    <property type="entry name" value="Outer membrane efflux proteins (OEP)"/>
    <property type="match status" value="1"/>
</dbReference>
<dbReference type="EMBL" id="RCZI01000002">
    <property type="protein sequence ID" value="TPG28992.1"/>
    <property type="molecule type" value="Genomic_DNA"/>
</dbReference>
<evidence type="ECO:0000313" key="1">
    <source>
        <dbReference type="EMBL" id="TPG28992.1"/>
    </source>
</evidence>
<dbReference type="GO" id="GO:0015562">
    <property type="term" value="F:efflux transmembrane transporter activity"/>
    <property type="evidence" value="ECO:0007669"/>
    <property type="project" value="InterPro"/>
</dbReference>
<sequence>MGAVSAAHAQPTLAQAFDAAWARQPEAAALQVRRDAAQAQGRAARAWTPEPMALELSSRTDRWQGDDGVREREVGLAVPLWLPGERARSGALADAEAGAVESRVGAARLRVAEALREAHWTLQRSAVDVTLARDRQAAAQRLAADVARRLAAGDLARADQHQADGALAAADSSLAQALAVQVVARQKWRAVVGTAVAEPPADAVVAMEPAPPESAALDPDAHPALRDLQDRAAVAERAAALSSVRTRANPELTLATTRERDGRGEPALRTVTLGLRIPFGAGDRQAAVAANAHAEALDLQTQLSMERDRIAGERDAAHARVDAARAQLTAAERLARLAAESRGFFDKSFRLGETDLPTRLRIEGEAVEAQRQEARSRIDLAAAISHWRQSLGLLFE</sequence>